<organism evidence="1 2">
    <name type="scientific">Streptomyces phage LukeCage</name>
    <dbReference type="NCBI Taxonomy" id="2283304"/>
    <lineage>
        <taxon>Viruses</taxon>
        <taxon>Duplodnaviria</taxon>
        <taxon>Heunggongvirae</taxon>
        <taxon>Uroviricota</taxon>
        <taxon>Caudoviricetes</taxon>
        <taxon>Stanwilliamsviridae</taxon>
        <taxon>Boydwoodruffvirinae</taxon>
        <taxon>Karimacvirus</taxon>
        <taxon>Karimacvirus lukecage</taxon>
        <taxon>Streptomyces virus LukeCage</taxon>
    </lineage>
</organism>
<evidence type="ECO:0000313" key="1">
    <source>
        <dbReference type="EMBL" id="AXH69708.1"/>
    </source>
</evidence>
<dbReference type="Proteomes" id="UP000259834">
    <property type="component" value="Segment"/>
</dbReference>
<dbReference type="RefSeq" id="YP_009840108.1">
    <property type="nucleotide sequence ID" value="NC_048723.1"/>
</dbReference>
<dbReference type="EMBL" id="MH590597">
    <property type="protein sequence ID" value="AXH69708.1"/>
    <property type="molecule type" value="Genomic_DNA"/>
</dbReference>
<name>A0A345MGM7_9CAUD</name>
<evidence type="ECO:0000313" key="2">
    <source>
        <dbReference type="Proteomes" id="UP000259834"/>
    </source>
</evidence>
<gene>
    <name evidence="1" type="primary">223</name>
    <name evidence="1" type="ORF">SEA_LUKECAGE_223</name>
</gene>
<accession>A0A345MGM7</accession>
<dbReference type="KEGG" id="vg:55610211"/>
<protein>
    <submittedName>
        <fullName evidence="1">Uncharacterized protein</fullName>
    </submittedName>
</protein>
<proteinExistence type="predicted"/>
<keyword evidence="2" id="KW-1185">Reference proteome</keyword>
<dbReference type="GeneID" id="55610211"/>
<sequence length="81" mass="9094">MHSSEHPLARTTVTVKSGPYAGKQYEIEDWFDRVVGTSWKNLVFRGHGAAMQYEMSGQTKDDEVLYGKIGGFGYAINVEHI</sequence>
<reference evidence="1 2" key="1">
    <citation type="submission" date="2018-07" db="EMBL/GenBank/DDBJ databases">
        <authorList>
            <person name="Gillick B.D."/>
            <person name="Moore J."/>
            <person name="Davilla D."/>
            <person name="Asghedom D."/>
            <person name="Smith B.R."/>
            <person name="Klug H."/>
            <person name="Hughes L.E."/>
            <person name="Garlena R.A."/>
            <person name="Russell D.A."/>
            <person name="Pope W.H."/>
            <person name="Jacobs-Sera D."/>
            <person name="Hatfull G.F."/>
        </authorList>
    </citation>
    <scope>NUCLEOTIDE SEQUENCE [LARGE SCALE GENOMIC DNA]</scope>
</reference>